<reference evidence="3" key="1">
    <citation type="journal article" date="2019" name="Int. J. Syst. Evol. Microbiol.">
        <title>The Global Catalogue of Microorganisms (GCM) 10K type strain sequencing project: providing services to taxonomists for standard genome sequencing and annotation.</title>
        <authorList>
            <consortium name="The Broad Institute Genomics Platform"/>
            <consortium name="The Broad Institute Genome Sequencing Center for Infectious Disease"/>
            <person name="Wu L."/>
            <person name="Ma J."/>
        </authorList>
    </citation>
    <scope>NUCLEOTIDE SEQUENCE [LARGE SCALE GENOMIC DNA]</scope>
    <source>
        <strain evidence="3">JCM 18952</strain>
    </source>
</reference>
<proteinExistence type="predicted"/>
<sequence>MGNNHHEDERYKKFYDRPPQGEVPTDPRVKNAMESGADPEDDEPSEDAAPEAS</sequence>
<gene>
    <name evidence="2" type="ORF">GCM10025778_09990</name>
</gene>
<accession>A0ABP9TJA0</accession>
<feature type="region of interest" description="Disordered" evidence="1">
    <location>
        <begin position="1"/>
        <end position="53"/>
    </location>
</feature>
<dbReference type="EMBL" id="BAABLK010000022">
    <property type="protein sequence ID" value="GAA5226466.1"/>
    <property type="molecule type" value="Genomic_DNA"/>
</dbReference>
<dbReference type="Proteomes" id="UP001501257">
    <property type="component" value="Unassembled WGS sequence"/>
</dbReference>
<keyword evidence="3" id="KW-1185">Reference proteome</keyword>
<evidence type="ECO:0000256" key="1">
    <source>
        <dbReference type="SAM" id="MobiDB-lite"/>
    </source>
</evidence>
<feature type="compositionally biased region" description="Acidic residues" evidence="1">
    <location>
        <begin position="37"/>
        <end position="53"/>
    </location>
</feature>
<feature type="compositionally biased region" description="Basic and acidic residues" evidence="1">
    <location>
        <begin position="1"/>
        <end position="16"/>
    </location>
</feature>
<protein>
    <submittedName>
        <fullName evidence="2">Uncharacterized protein</fullName>
    </submittedName>
</protein>
<evidence type="ECO:0000313" key="3">
    <source>
        <dbReference type="Proteomes" id="UP001501257"/>
    </source>
</evidence>
<evidence type="ECO:0000313" key="2">
    <source>
        <dbReference type="EMBL" id="GAA5226466.1"/>
    </source>
</evidence>
<dbReference type="RefSeq" id="WP_210099539.1">
    <property type="nucleotide sequence ID" value="NZ_BAABLK010000022.1"/>
</dbReference>
<organism evidence="2 3">
    <name type="scientific">Paeniglutamicibacter antarcticus</name>
    <dbReference type="NCBI Taxonomy" id="494023"/>
    <lineage>
        <taxon>Bacteria</taxon>
        <taxon>Bacillati</taxon>
        <taxon>Actinomycetota</taxon>
        <taxon>Actinomycetes</taxon>
        <taxon>Micrococcales</taxon>
        <taxon>Micrococcaceae</taxon>
        <taxon>Paeniglutamicibacter</taxon>
    </lineage>
</organism>
<comment type="caution">
    <text evidence="2">The sequence shown here is derived from an EMBL/GenBank/DDBJ whole genome shotgun (WGS) entry which is preliminary data.</text>
</comment>
<name>A0ABP9TJA0_9MICC</name>